<dbReference type="GO" id="GO:0004540">
    <property type="term" value="F:RNA nuclease activity"/>
    <property type="evidence" value="ECO:0007669"/>
    <property type="project" value="InterPro"/>
</dbReference>
<dbReference type="GeneID" id="73332251"/>
<feature type="signal peptide" evidence="3">
    <location>
        <begin position="1"/>
        <end position="18"/>
    </location>
</feature>
<dbReference type="InterPro" id="IPR016191">
    <property type="entry name" value="Ribonuclease/ribotoxin"/>
</dbReference>
<evidence type="ECO:0000313" key="5">
    <source>
        <dbReference type="Proteomes" id="UP001055115"/>
    </source>
</evidence>
<evidence type="ECO:0000256" key="2">
    <source>
        <dbReference type="ARBA" id="ARBA00022801"/>
    </source>
</evidence>
<organism evidence="4 5">
    <name type="scientific">Colletotrichum spaethianum</name>
    <dbReference type="NCBI Taxonomy" id="700344"/>
    <lineage>
        <taxon>Eukaryota</taxon>
        <taxon>Fungi</taxon>
        <taxon>Dikarya</taxon>
        <taxon>Ascomycota</taxon>
        <taxon>Pezizomycotina</taxon>
        <taxon>Sordariomycetes</taxon>
        <taxon>Hypocreomycetidae</taxon>
        <taxon>Glomerellales</taxon>
        <taxon>Glomerellaceae</taxon>
        <taxon>Colletotrichum</taxon>
        <taxon>Colletotrichum spaethianum species complex</taxon>
    </lineage>
</organism>
<evidence type="ECO:0000313" key="4">
    <source>
        <dbReference type="EMBL" id="GKT51268.1"/>
    </source>
</evidence>
<dbReference type="AlphaFoldDB" id="A0AA37PFJ7"/>
<sequence>MVSCTYLLTLLAATAAIASPVRLSNQNGTVKIRQSGQVYVCKAGANNDGVTYGEVSQDCAIGYFREAGTKAGFSGYPKKFDNKGNVMKFASGCNENVYELPVFSNGKRYDFNAKKGSINKPGPMRVYYTKDLKFCGVGAKEHIGGTGNPHNCVLENQGVPSQGWLLVRKRGISIVLSFTGRLNWIAYVGCLSV</sequence>
<keyword evidence="1" id="KW-0540">Nuclease</keyword>
<evidence type="ECO:0000256" key="3">
    <source>
        <dbReference type="SAM" id="SignalP"/>
    </source>
</evidence>
<accession>A0AA37PFJ7</accession>
<keyword evidence="2" id="KW-0378">Hydrolase</keyword>
<dbReference type="GO" id="GO:0016787">
    <property type="term" value="F:hydrolase activity"/>
    <property type="evidence" value="ECO:0007669"/>
    <property type="project" value="UniProtKB-KW"/>
</dbReference>
<protein>
    <submittedName>
        <fullName evidence="4">Uncharacterized protein</fullName>
    </submittedName>
</protein>
<dbReference type="GO" id="GO:0003723">
    <property type="term" value="F:RNA binding"/>
    <property type="evidence" value="ECO:0007669"/>
    <property type="project" value="InterPro"/>
</dbReference>
<evidence type="ECO:0000256" key="1">
    <source>
        <dbReference type="ARBA" id="ARBA00022722"/>
    </source>
</evidence>
<feature type="chain" id="PRO_5041328116" evidence="3">
    <location>
        <begin position="19"/>
        <end position="193"/>
    </location>
</feature>
<keyword evidence="3" id="KW-0732">Signal</keyword>
<dbReference type="RefSeq" id="XP_049133618.1">
    <property type="nucleotide sequence ID" value="XM_049277661.1"/>
</dbReference>
<name>A0AA37PFJ7_9PEZI</name>
<keyword evidence="5" id="KW-1185">Reference proteome</keyword>
<dbReference type="Proteomes" id="UP001055115">
    <property type="component" value="Unassembled WGS sequence"/>
</dbReference>
<dbReference type="SUPFAM" id="SSF53933">
    <property type="entry name" value="Microbial ribonucleases"/>
    <property type="match status" value="1"/>
</dbReference>
<gene>
    <name evidence="4" type="ORF">ColSpa_11449</name>
</gene>
<proteinExistence type="predicted"/>
<dbReference type="EMBL" id="BQXU01000046">
    <property type="protein sequence ID" value="GKT51268.1"/>
    <property type="molecule type" value="Genomic_DNA"/>
</dbReference>
<dbReference type="Gene3D" id="3.10.450.30">
    <property type="entry name" value="Microbial ribonucleases"/>
    <property type="match status" value="1"/>
</dbReference>
<comment type="caution">
    <text evidence="4">The sequence shown here is derived from an EMBL/GenBank/DDBJ whole genome shotgun (WGS) entry which is preliminary data.</text>
</comment>
<reference evidence="4 5" key="1">
    <citation type="submission" date="2022-03" db="EMBL/GenBank/DDBJ databases">
        <title>Genome data of Colletotrichum spp.</title>
        <authorList>
            <person name="Utami Y.D."/>
            <person name="Hiruma K."/>
        </authorList>
    </citation>
    <scope>NUCLEOTIDE SEQUENCE [LARGE SCALE GENOMIC DNA]</scope>
    <source>
        <strain evidence="4 5">MAFF 239500</strain>
    </source>
</reference>